<keyword evidence="2" id="KW-0547">Nucleotide-binding</keyword>
<dbReference type="PANTHER" id="PTHR31650">
    <property type="entry name" value="O-ACYLTRANSFERASE (WSD1-LIKE) FAMILY PROTEIN"/>
    <property type="match status" value="1"/>
</dbReference>
<gene>
    <name evidence="2" type="ORF">Fcan01_06884</name>
</gene>
<dbReference type="PANTHER" id="PTHR31650:SF1">
    <property type="entry name" value="WAX ESTER SYNTHASE_DIACYLGLYCEROL ACYLTRANSFERASE 4-RELATED"/>
    <property type="match status" value="1"/>
</dbReference>
<dbReference type="GO" id="GO:0005886">
    <property type="term" value="C:plasma membrane"/>
    <property type="evidence" value="ECO:0007669"/>
    <property type="project" value="TreeGrafter"/>
</dbReference>
<keyword evidence="2" id="KW-0067">ATP-binding</keyword>
<evidence type="ECO:0000313" key="2">
    <source>
        <dbReference type="EMBL" id="OXA57717.1"/>
    </source>
</evidence>
<dbReference type="GO" id="GO:0008233">
    <property type="term" value="F:peptidase activity"/>
    <property type="evidence" value="ECO:0007669"/>
    <property type="project" value="UniProtKB-KW"/>
</dbReference>
<keyword evidence="2" id="KW-0645">Protease</keyword>
<dbReference type="GO" id="GO:0005524">
    <property type="term" value="F:ATP binding"/>
    <property type="evidence" value="ECO:0007669"/>
    <property type="project" value="UniProtKB-KW"/>
</dbReference>
<sequence>MDAMYKSSTFSIIAPVILQGVPDIEHIRQVIKVKLLEKIDPKTGKWFYPELLQNISYWWGYAFWTKLDKITPTRFIQECVHFYKNDDKMQCDFQQLEDITRELCFKPYSKDKPLVEFILIPKFIPDLEKQWSQDSTDDKKYFVLILRIHHSVADGYAILRLFENLSISSSSDAFDYLKPHDYTQQRNANSLSFTIKIAKYIALGFKMIYQVSEYMCKSMLYCSEGSLWDWPAKRPTSPKLWNAVPVAELPMKRYQNYKTSWGRLFYLSEINDIKKIHGVSGTAVMYAAILGSIRQNMFAGSKTIPPYMSFASSALMTMFVPLGESDPIKRLHKMQQHLDIMKRSTLPVAATLLTNGVMGLVPRAFASLVDETAKLTESAILSNMAGPKKFYDLAGYPVRDTFWATGQIIDRNCVFMNIFSGGGKARLAVMGHAGLIESDQKAQNFIDSFFQELEIMKTSQQS</sequence>
<proteinExistence type="predicted"/>
<dbReference type="Proteomes" id="UP000198287">
    <property type="component" value="Unassembled WGS sequence"/>
</dbReference>
<dbReference type="GO" id="GO:0008374">
    <property type="term" value="F:O-acyltransferase activity"/>
    <property type="evidence" value="ECO:0007669"/>
    <property type="project" value="InterPro"/>
</dbReference>
<comment type="caution">
    <text evidence="2">The sequence shown here is derived from an EMBL/GenBank/DDBJ whole genome shotgun (WGS) entry which is preliminary data.</text>
</comment>
<reference evidence="2 3" key="1">
    <citation type="submission" date="2015-12" db="EMBL/GenBank/DDBJ databases">
        <title>The genome of Folsomia candida.</title>
        <authorList>
            <person name="Faddeeva A."/>
            <person name="Derks M.F."/>
            <person name="Anvar Y."/>
            <person name="Smit S."/>
            <person name="Van Straalen N."/>
            <person name="Roelofs D."/>
        </authorList>
    </citation>
    <scope>NUCLEOTIDE SEQUENCE [LARGE SCALE GENOMIC DNA]</scope>
    <source>
        <strain evidence="2 3">VU population</strain>
        <tissue evidence="2">Whole body</tissue>
    </source>
</reference>
<keyword evidence="3" id="KW-1185">Reference proteome</keyword>
<evidence type="ECO:0000259" key="1">
    <source>
        <dbReference type="Pfam" id="PF06974"/>
    </source>
</evidence>
<keyword evidence="2" id="KW-0378">Hydrolase</keyword>
<evidence type="ECO:0000313" key="3">
    <source>
        <dbReference type="Proteomes" id="UP000198287"/>
    </source>
</evidence>
<dbReference type="Pfam" id="PF06974">
    <property type="entry name" value="WS_DGAT_C"/>
    <property type="match status" value="1"/>
</dbReference>
<feature type="domain" description="O-acyltransferase WSD1 C-terminal" evidence="1">
    <location>
        <begin position="315"/>
        <end position="455"/>
    </location>
</feature>
<accession>A0A226EKS4</accession>
<dbReference type="InterPro" id="IPR009721">
    <property type="entry name" value="O-acyltransferase_WSD1_C"/>
</dbReference>
<dbReference type="EMBL" id="LNIX01000003">
    <property type="protein sequence ID" value="OXA57717.1"/>
    <property type="molecule type" value="Genomic_DNA"/>
</dbReference>
<organism evidence="2 3">
    <name type="scientific">Folsomia candida</name>
    <name type="common">Springtail</name>
    <dbReference type="NCBI Taxonomy" id="158441"/>
    <lineage>
        <taxon>Eukaryota</taxon>
        <taxon>Metazoa</taxon>
        <taxon>Ecdysozoa</taxon>
        <taxon>Arthropoda</taxon>
        <taxon>Hexapoda</taxon>
        <taxon>Collembola</taxon>
        <taxon>Entomobryomorpha</taxon>
        <taxon>Isotomoidea</taxon>
        <taxon>Isotomidae</taxon>
        <taxon>Proisotominae</taxon>
        <taxon>Folsomia</taxon>
    </lineage>
</organism>
<protein>
    <submittedName>
        <fullName evidence="2">ATP-dependent Clp protease ATP-binding subunit ClpX</fullName>
    </submittedName>
</protein>
<dbReference type="OrthoDB" id="619536at2759"/>
<dbReference type="AlphaFoldDB" id="A0A226EKS4"/>
<dbReference type="GO" id="GO:0019432">
    <property type="term" value="P:triglyceride biosynthetic process"/>
    <property type="evidence" value="ECO:0007669"/>
    <property type="project" value="TreeGrafter"/>
</dbReference>
<name>A0A226EKS4_FOLCA</name>
<dbReference type="InterPro" id="IPR045034">
    <property type="entry name" value="O-acyltransferase_WSD1-like"/>
</dbReference>
<dbReference type="GO" id="GO:0006508">
    <property type="term" value="P:proteolysis"/>
    <property type="evidence" value="ECO:0007669"/>
    <property type="project" value="UniProtKB-KW"/>
</dbReference>